<proteinExistence type="predicted"/>
<protein>
    <submittedName>
        <fullName evidence="1">11607_t:CDS:1</fullName>
    </submittedName>
</protein>
<organism evidence="1 2">
    <name type="scientific">Acaulospora morrowiae</name>
    <dbReference type="NCBI Taxonomy" id="94023"/>
    <lineage>
        <taxon>Eukaryota</taxon>
        <taxon>Fungi</taxon>
        <taxon>Fungi incertae sedis</taxon>
        <taxon>Mucoromycota</taxon>
        <taxon>Glomeromycotina</taxon>
        <taxon>Glomeromycetes</taxon>
        <taxon>Diversisporales</taxon>
        <taxon>Acaulosporaceae</taxon>
        <taxon>Acaulospora</taxon>
    </lineage>
</organism>
<keyword evidence="2" id="KW-1185">Reference proteome</keyword>
<comment type="caution">
    <text evidence="1">The sequence shown here is derived from an EMBL/GenBank/DDBJ whole genome shotgun (WGS) entry which is preliminary data.</text>
</comment>
<accession>A0A9N9JIG0</accession>
<evidence type="ECO:0000313" key="1">
    <source>
        <dbReference type="EMBL" id="CAG8780189.1"/>
    </source>
</evidence>
<evidence type="ECO:0000313" key="2">
    <source>
        <dbReference type="Proteomes" id="UP000789342"/>
    </source>
</evidence>
<reference evidence="1" key="1">
    <citation type="submission" date="2021-06" db="EMBL/GenBank/DDBJ databases">
        <authorList>
            <person name="Kallberg Y."/>
            <person name="Tangrot J."/>
            <person name="Rosling A."/>
        </authorList>
    </citation>
    <scope>NUCLEOTIDE SEQUENCE</scope>
    <source>
        <strain evidence="1">CL551</strain>
    </source>
</reference>
<sequence>ERHLRNQERVGGLVKESSLSPKKRMIELSKEHVPNFISFM</sequence>
<dbReference type="EMBL" id="CAJVPV010052047">
    <property type="protein sequence ID" value="CAG8780189.1"/>
    <property type="molecule type" value="Genomic_DNA"/>
</dbReference>
<gene>
    <name evidence="1" type="ORF">AMORRO_LOCUS17255</name>
</gene>
<feature type="non-terminal residue" evidence="1">
    <location>
        <position position="1"/>
    </location>
</feature>
<feature type="non-terminal residue" evidence="1">
    <location>
        <position position="40"/>
    </location>
</feature>
<name>A0A9N9JIG0_9GLOM</name>
<dbReference type="Proteomes" id="UP000789342">
    <property type="component" value="Unassembled WGS sequence"/>
</dbReference>
<dbReference type="AlphaFoldDB" id="A0A9N9JIG0"/>